<evidence type="ECO:0000313" key="5">
    <source>
        <dbReference type="EMBL" id="CAG7785290.1"/>
    </source>
</evidence>
<dbReference type="Pfam" id="PF13873">
    <property type="entry name" value="Myb_DNA-bind_5"/>
    <property type="match status" value="1"/>
</dbReference>
<dbReference type="OrthoDB" id="5803015at2759"/>
<evidence type="ECO:0000256" key="1">
    <source>
        <dbReference type="ARBA" id="ARBA00011764"/>
    </source>
</evidence>
<accession>A0A8J2PFS3</accession>
<reference evidence="5" key="1">
    <citation type="submission" date="2021-06" db="EMBL/GenBank/DDBJ databases">
        <authorList>
            <person name="Hodson N. C."/>
            <person name="Mongue J. A."/>
            <person name="Jaron S. K."/>
        </authorList>
    </citation>
    <scope>NUCLEOTIDE SEQUENCE</scope>
</reference>
<organism evidence="5 6">
    <name type="scientific">Allacma fusca</name>
    <dbReference type="NCBI Taxonomy" id="39272"/>
    <lineage>
        <taxon>Eukaryota</taxon>
        <taxon>Metazoa</taxon>
        <taxon>Ecdysozoa</taxon>
        <taxon>Arthropoda</taxon>
        <taxon>Hexapoda</taxon>
        <taxon>Collembola</taxon>
        <taxon>Symphypleona</taxon>
        <taxon>Sminthuridae</taxon>
        <taxon>Allacma</taxon>
    </lineage>
</organism>
<comment type="caution">
    <text evidence="5">The sequence shown here is derived from an EMBL/GenBank/DDBJ whole genome shotgun (WGS) entry which is preliminary data.</text>
</comment>
<evidence type="ECO:0000256" key="2">
    <source>
        <dbReference type="ARBA" id="ARBA00016807"/>
    </source>
</evidence>
<sequence>KLDDASKMAILTMIRDRKEVLFGIFTSELDNASKKQAWVDVLTKAQSIGACNSSRTWEFVRDSMWGNWKSRTLVRNIT</sequence>
<proteinExistence type="predicted"/>
<feature type="non-terminal residue" evidence="5">
    <location>
        <position position="1"/>
    </location>
</feature>
<name>A0A8J2PFS3_9HEXA</name>
<evidence type="ECO:0000256" key="3">
    <source>
        <dbReference type="ARBA" id="ARBA00025466"/>
    </source>
</evidence>
<comment type="subunit">
    <text evidence="1">Self-associates forming complexes of several hundred monomers.</text>
</comment>
<comment type="function">
    <text evidence="3">Involved in transvection phenomena (= synapsis-dependent gene expression), where the synaptic pairing of chromosomes carrying genes with which zeste interacts influences the expression of these genes. Zeste binds to DNA and stimulates transcription from a nearby promoter.</text>
</comment>
<feature type="domain" description="Myb/SANT-like DNA-binding" evidence="4">
    <location>
        <begin position="9"/>
        <end position="72"/>
    </location>
</feature>
<dbReference type="Proteomes" id="UP000708208">
    <property type="component" value="Unassembled WGS sequence"/>
</dbReference>
<evidence type="ECO:0000259" key="4">
    <source>
        <dbReference type="Pfam" id="PF13873"/>
    </source>
</evidence>
<keyword evidence="6" id="KW-1185">Reference proteome</keyword>
<dbReference type="AlphaFoldDB" id="A0A8J2PFS3"/>
<dbReference type="InterPro" id="IPR028002">
    <property type="entry name" value="Myb_DNA-bind_5"/>
</dbReference>
<gene>
    <name evidence="5" type="ORF">AFUS01_LOCUS23922</name>
</gene>
<protein>
    <recommendedName>
        <fullName evidence="2">Regulatory protein zeste</fullName>
    </recommendedName>
</protein>
<dbReference type="EMBL" id="CAJVCH010293068">
    <property type="protein sequence ID" value="CAG7785290.1"/>
    <property type="molecule type" value="Genomic_DNA"/>
</dbReference>
<evidence type="ECO:0000313" key="6">
    <source>
        <dbReference type="Proteomes" id="UP000708208"/>
    </source>
</evidence>